<dbReference type="EMBL" id="MU853832">
    <property type="protein sequence ID" value="KAK3938310.1"/>
    <property type="molecule type" value="Genomic_DNA"/>
</dbReference>
<keyword evidence="3" id="KW-1185">Reference proteome</keyword>
<dbReference type="Proteomes" id="UP001303473">
    <property type="component" value="Unassembled WGS sequence"/>
</dbReference>
<proteinExistence type="predicted"/>
<evidence type="ECO:0000256" key="1">
    <source>
        <dbReference type="SAM" id="MobiDB-lite"/>
    </source>
</evidence>
<reference evidence="3" key="1">
    <citation type="journal article" date="2023" name="Mol. Phylogenet. Evol.">
        <title>Genome-scale phylogeny and comparative genomics of the fungal order Sordariales.</title>
        <authorList>
            <person name="Hensen N."/>
            <person name="Bonometti L."/>
            <person name="Westerberg I."/>
            <person name="Brannstrom I.O."/>
            <person name="Guillou S."/>
            <person name="Cros-Aarteil S."/>
            <person name="Calhoun S."/>
            <person name="Haridas S."/>
            <person name="Kuo A."/>
            <person name="Mondo S."/>
            <person name="Pangilinan J."/>
            <person name="Riley R."/>
            <person name="LaButti K."/>
            <person name="Andreopoulos B."/>
            <person name="Lipzen A."/>
            <person name="Chen C."/>
            <person name="Yan M."/>
            <person name="Daum C."/>
            <person name="Ng V."/>
            <person name="Clum A."/>
            <person name="Steindorff A."/>
            <person name="Ohm R.A."/>
            <person name="Martin F."/>
            <person name="Silar P."/>
            <person name="Natvig D.O."/>
            <person name="Lalanne C."/>
            <person name="Gautier V."/>
            <person name="Ament-Velasquez S.L."/>
            <person name="Kruys A."/>
            <person name="Hutchinson M.I."/>
            <person name="Powell A.J."/>
            <person name="Barry K."/>
            <person name="Miller A.N."/>
            <person name="Grigoriev I.V."/>
            <person name="Debuchy R."/>
            <person name="Gladieux P."/>
            <person name="Hiltunen Thoren M."/>
            <person name="Johannesson H."/>
        </authorList>
    </citation>
    <scope>NUCLEOTIDE SEQUENCE [LARGE SCALE GENOMIC DNA]</scope>
    <source>
        <strain evidence="3">CBS 340.73</strain>
    </source>
</reference>
<evidence type="ECO:0000313" key="2">
    <source>
        <dbReference type="EMBL" id="KAK3938310.1"/>
    </source>
</evidence>
<dbReference type="AlphaFoldDB" id="A0AAN6N3U5"/>
<protein>
    <submittedName>
        <fullName evidence="2">Uncharacterized protein</fullName>
    </submittedName>
</protein>
<name>A0AAN6N3U5_9PEZI</name>
<gene>
    <name evidence="2" type="ORF">QBC46DRAFT_343690</name>
</gene>
<evidence type="ECO:0000313" key="3">
    <source>
        <dbReference type="Proteomes" id="UP001303473"/>
    </source>
</evidence>
<sequence length="174" mass="19406">MFRLARHSGAARPGSRQRRPRRKALARVRQCAEARHSRQPLQKTPLIMTVNSKPRQYYVKIPDDLGNKHPYRLIFTLHASGGNANTAGAIVSPNCVNNSLDNPDGEDITFIGNIVKDDSSASTPGAFQNSTTGGHSLLIVETTNNFRSYYERRRVISRHSASAANNKEHEVRRT</sequence>
<comment type="caution">
    <text evidence="2">The sequence shown here is derived from an EMBL/GenBank/DDBJ whole genome shotgun (WGS) entry which is preliminary data.</text>
</comment>
<accession>A0AAN6N3U5</accession>
<organism evidence="2 3">
    <name type="scientific">Diplogelasinospora grovesii</name>
    <dbReference type="NCBI Taxonomy" id="303347"/>
    <lineage>
        <taxon>Eukaryota</taxon>
        <taxon>Fungi</taxon>
        <taxon>Dikarya</taxon>
        <taxon>Ascomycota</taxon>
        <taxon>Pezizomycotina</taxon>
        <taxon>Sordariomycetes</taxon>
        <taxon>Sordariomycetidae</taxon>
        <taxon>Sordariales</taxon>
        <taxon>Diplogelasinosporaceae</taxon>
        <taxon>Diplogelasinospora</taxon>
    </lineage>
</organism>
<feature type="region of interest" description="Disordered" evidence="1">
    <location>
        <begin position="1"/>
        <end position="23"/>
    </location>
</feature>